<dbReference type="SUPFAM" id="SSF52047">
    <property type="entry name" value="RNI-like"/>
    <property type="match status" value="1"/>
</dbReference>
<dbReference type="InterPro" id="IPR032675">
    <property type="entry name" value="LRR_dom_sf"/>
</dbReference>
<sequence length="429" mass="49520">MSSIKLGWSFILSLPELNQHLPKPDLLNNGQVSSYIRAKLRPLIFKTININKDVELIPEDISHEGTLDEKYAALNSEFSHIQKLVKRTELNLNTDPILTSVIVNYFENIDSLTINEAIMPHTTFKIIFNSLKKLKKLNIYNCVLLFHPLANEVEDIYLNENLTVLYLTYTGGISTSLFENIKAFMRIDSDEESGVFAVNLRFSTNFLNLKKLRFLRGNMRDIISLESFILENNRLEAIEIYIDQLNSQLFNLLAIRCKNLKSVRIYPTSEGSHQSLELKNYSTLPSVKTLNLFKLYSYENELSYLLAPFPNISHLIISNTHPLSSPVFDYIQNLKELTKLTIYLGESDENIYNSNLISNTITSLEFKKFESLKLWKFDLLENFPNLNKISIDVKSFSESELDNLKAQLKNAAGWRVIEFQESINCYKLK</sequence>
<protein>
    <recommendedName>
        <fullName evidence="3">RNI-like protein</fullName>
    </recommendedName>
</protein>
<dbReference type="EMBL" id="KQ964819">
    <property type="protein sequence ID" value="KXN65774.1"/>
    <property type="molecule type" value="Genomic_DNA"/>
</dbReference>
<evidence type="ECO:0000313" key="2">
    <source>
        <dbReference type="Proteomes" id="UP000070444"/>
    </source>
</evidence>
<dbReference type="AlphaFoldDB" id="A0A137NSU5"/>
<proteinExistence type="predicted"/>
<organism evidence="1 2">
    <name type="scientific">Conidiobolus coronatus (strain ATCC 28846 / CBS 209.66 / NRRL 28638)</name>
    <name type="common">Delacroixia coronata</name>
    <dbReference type="NCBI Taxonomy" id="796925"/>
    <lineage>
        <taxon>Eukaryota</taxon>
        <taxon>Fungi</taxon>
        <taxon>Fungi incertae sedis</taxon>
        <taxon>Zoopagomycota</taxon>
        <taxon>Entomophthoromycotina</taxon>
        <taxon>Entomophthoromycetes</taxon>
        <taxon>Entomophthorales</taxon>
        <taxon>Ancylistaceae</taxon>
        <taxon>Conidiobolus</taxon>
    </lineage>
</organism>
<accession>A0A137NSU5</accession>
<evidence type="ECO:0000313" key="1">
    <source>
        <dbReference type="EMBL" id="KXN65774.1"/>
    </source>
</evidence>
<dbReference type="Proteomes" id="UP000070444">
    <property type="component" value="Unassembled WGS sequence"/>
</dbReference>
<evidence type="ECO:0008006" key="3">
    <source>
        <dbReference type="Google" id="ProtNLM"/>
    </source>
</evidence>
<gene>
    <name evidence="1" type="ORF">CONCODRAFT_12543</name>
</gene>
<name>A0A137NSU5_CONC2</name>
<dbReference type="Gene3D" id="3.80.10.10">
    <property type="entry name" value="Ribonuclease Inhibitor"/>
    <property type="match status" value="1"/>
</dbReference>
<keyword evidence="2" id="KW-1185">Reference proteome</keyword>
<reference evidence="1 2" key="1">
    <citation type="journal article" date="2015" name="Genome Biol. Evol.">
        <title>Phylogenomic analyses indicate that early fungi evolved digesting cell walls of algal ancestors of land plants.</title>
        <authorList>
            <person name="Chang Y."/>
            <person name="Wang S."/>
            <person name="Sekimoto S."/>
            <person name="Aerts A.L."/>
            <person name="Choi C."/>
            <person name="Clum A."/>
            <person name="LaButti K.M."/>
            <person name="Lindquist E.A."/>
            <person name="Yee Ngan C."/>
            <person name="Ohm R.A."/>
            <person name="Salamov A.A."/>
            <person name="Grigoriev I.V."/>
            <person name="Spatafora J.W."/>
            <person name="Berbee M.L."/>
        </authorList>
    </citation>
    <scope>NUCLEOTIDE SEQUENCE [LARGE SCALE GENOMIC DNA]</scope>
    <source>
        <strain evidence="1 2">NRRL 28638</strain>
    </source>
</reference>